<evidence type="ECO:0000313" key="1">
    <source>
        <dbReference type="EMBL" id="GAI15682.1"/>
    </source>
</evidence>
<dbReference type="EMBL" id="BARV01005507">
    <property type="protein sequence ID" value="GAI15682.1"/>
    <property type="molecule type" value="Genomic_DNA"/>
</dbReference>
<sequence length="143" mass="16134">NHLRKGRPEGGKAGSLEKLMAKMEKWEPVCGKVRQDEISIDKGGIDIFAWADKHFKKYKKADLYVDDKKRLLGVKPAAKGQRNLIPKAKGRGFSVVCAPLMKQIGVNEKKRVPAEWSEREKMLLVDLRGYRKASVSTKLKSEA</sequence>
<dbReference type="AlphaFoldDB" id="X1L8N1"/>
<organism evidence="1">
    <name type="scientific">marine sediment metagenome</name>
    <dbReference type="NCBI Taxonomy" id="412755"/>
    <lineage>
        <taxon>unclassified sequences</taxon>
        <taxon>metagenomes</taxon>
        <taxon>ecological metagenomes</taxon>
    </lineage>
</organism>
<name>X1L8N1_9ZZZZ</name>
<accession>X1L8N1</accession>
<feature type="non-terminal residue" evidence="1">
    <location>
        <position position="1"/>
    </location>
</feature>
<gene>
    <name evidence="1" type="ORF">S06H3_11393</name>
</gene>
<protein>
    <submittedName>
        <fullName evidence="1">Uncharacterized protein</fullName>
    </submittedName>
</protein>
<proteinExistence type="predicted"/>
<reference evidence="1" key="1">
    <citation type="journal article" date="2014" name="Front. Microbiol.">
        <title>High frequency of phylogenetically diverse reductive dehalogenase-homologous genes in deep subseafloor sedimentary metagenomes.</title>
        <authorList>
            <person name="Kawai M."/>
            <person name="Futagami T."/>
            <person name="Toyoda A."/>
            <person name="Takaki Y."/>
            <person name="Nishi S."/>
            <person name="Hori S."/>
            <person name="Arai W."/>
            <person name="Tsubouchi T."/>
            <person name="Morono Y."/>
            <person name="Uchiyama I."/>
            <person name="Ito T."/>
            <person name="Fujiyama A."/>
            <person name="Inagaki F."/>
            <person name="Takami H."/>
        </authorList>
    </citation>
    <scope>NUCLEOTIDE SEQUENCE</scope>
    <source>
        <strain evidence="1">Expedition CK06-06</strain>
    </source>
</reference>
<comment type="caution">
    <text evidence="1">The sequence shown here is derived from an EMBL/GenBank/DDBJ whole genome shotgun (WGS) entry which is preliminary data.</text>
</comment>